<dbReference type="InterPro" id="IPR003695">
    <property type="entry name" value="Ppx_GppA_N"/>
</dbReference>
<dbReference type="PATRIC" id="fig|1423771.3.peg.62"/>
<gene>
    <name evidence="3" type="ORF">FC47_GL000062</name>
</gene>
<evidence type="ECO:0000313" key="4">
    <source>
        <dbReference type="Proteomes" id="UP000050901"/>
    </source>
</evidence>
<dbReference type="AlphaFoldDB" id="A0A0R1PFP2"/>
<dbReference type="PANTHER" id="PTHR30005:SF0">
    <property type="entry name" value="RETROGRADE REGULATION PROTEIN 2"/>
    <property type="match status" value="1"/>
</dbReference>
<dbReference type="GO" id="GO:0016462">
    <property type="term" value="F:pyrophosphatase activity"/>
    <property type="evidence" value="ECO:0007669"/>
    <property type="project" value="TreeGrafter"/>
</dbReference>
<feature type="domain" description="Ppx/GppA phosphatase N-terminal" evidence="2">
    <location>
        <begin position="27"/>
        <end position="308"/>
    </location>
</feature>
<dbReference type="InterPro" id="IPR043129">
    <property type="entry name" value="ATPase_NBD"/>
</dbReference>
<evidence type="ECO:0000256" key="1">
    <source>
        <dbReference type="ARBA" id="ARBA00007125"/>
    </source>
</evidence>
<name>A0A0R1PFP2_LIMMU</name>
<comment type="caution">
    <text evidence="3">The sequence shown here is derived from an EMBL/GenBank/DDBJ whole genome shotgun (WGS) entry which is preliminary data.</text>
</comment>
<dbReference type="Pfam" id="PF02541">
    <property type="entry name" value="Ppx-GppA"/>
    <property type="match status" value="1"/>
</dbReference>
<dbReference type="Gene3D" id="3.30.420.40">
    <property type="match status" value="1"/>
</dbReference>
<dbReference type="Proteomes" id="UP000050901">
    <property type="component" value="Unassembled WGS sequence"/>
</dbReference>
<dbReference type="Gene3D" id="3.30.420.150">
    <property type="entry name" value="Exopolyphosphatase. Domain 2"/>
    <property type="match status" value="1"/>
</dbReference>
<dbReference type="InterPro" id="IPR050273">
    <property type="entry name" value="GppA/Ppx_hydrolase"/>
</dbReference>
<dbReference type="CDD" id="cd24052">
    <property type="entry name" value="ASKHA_NBD_HpPPX-GppA-like"/>
    <property type="match status" value="1"/>
</dbReference>
<organism evidence="3 4">
    <name type="scientific">Limosilactobacillus mucosae DSM 13345</name>
    <dbReference type="NCBI Taxonomy" id="1423771"/>
    <lineage>
        <taxon>Bacteria</taxon>
        <taxon>Bacillati</taxon>
        <taxon>Bacillota</taxon>
        <taxon>Bacilli</taxon>
        <taxon>Lactobacillales</taxon>
        <taxon>Lactobacillaceae</taxon>
        <taxon>Limosilactobacillus</taxon>
    </lineage>
</organism>
<protein>
    <submittedName>
        <fullName evidence="3">Exopolyphosphatase</fullName>
    </submittedName>
</protein>
<comment type="similarity">
    <text evidence="1">Belongs to the GppA/Ppx family.</text>
</comment>
<evidence type="ECO:0000259" key="2">
    <source>
        <dbReference type="Pfam" id="PF02541"/>
    </source>
</evidence>
<proteinExistence type="inferred from homology"/>
<sequence length="321" mass="35813">MRMINLAVIDLGSNSVRLRITEINESGNYNLVSYEKEYVRLSENMGPEKMLKPAPMDRTIKALQHFKQLCMALENVRVIAVATAAVRQAANQTEFLKRVKAETGFSFKVISGEREAYLDYVGVTRTLPIKNGLIIDTGGASMELIYVDDGQAEEIISLPIGAVLLSQEYHLDDQINSADLFDAIVRVDHALGPQHWLQRARHQEVVALGGSNRALAKIYRWQLEAQGKGRQPVHGLKMSTADANRIMHSLLAMDKRQRANVHGIASERADVIVGGLLPLMAILRQLDVKQLTFSNNGLREGLMFKFLDHEIMSSIVQPLTD</sequence>
<reference evidence="3 4" key="1">
    <citation type="journal article" date="2015" name="Genome Announc.">
        <title>Expanding the biotechnology potential of lactobacilli through comparative genomics of 213 strains and associated genera.</title>
        <authorList>
            <person name="Sun Z."/>
            <person name="Harris H.M."/>
            <person name="McCann A."/>
            <person name="Guo C."/>
            <person name="Argimon S."/>
            <person name="Zhang W."/>
            <person name="Yang X."/>
            <person name="Jeffery I.B."/>
            <person name="Cooney J.C."/>
            <person name="Kagawa T.F."/>
            <person name="Liu W."/>
            <person name="Song Y."/>
            <person name="Salvetti E."/>
            <person name="Wrobel A."/>
            <person name="Rasinkangas P."/>
            <person name="Parkhill J."/>
            <person name="Rea M.C."/>
            <person name="O'Sullivan O."/>
            <person name="Ritari J."/>
            <person name="Douillard F.P."/>
            <person name="Paul Ross R."/>
            <person name="Yang R."/>
            <person name="Briner A.E."/>
            <person name="Felis G.E."/>
            <person name="de Vos W.M."/>
            <person name="Barrangou R."/>
            <person name="Klaenhammer T.R."/>
            <person name="Caufield P.W."/>
            <person name="Cui Y."/>
            <person name="Zhang H."/>
            <person name="O'Toole P.W."/>
        </authorList>
    </citation>
    <scope>NUCLEOTIDE SEQUENCE [LARGE SCALE GENOMIC DNA]</scope>
    <source>
        <strain evidence="3 4">DSM 13345</strain>
    </source>
</reference>
<dbReference type="SUPFAM" id="SSF53067">
    <property type="entry name" value="Actin-like ATPase domain"/>
    <property type="match status" value="2"/>
</dbReference>
<accession>A0A0R1PFP2</accession>
<dbReference type="PANTHER" id="PTHR30005">
    <property type="entry name" value="EXOPOLYPHOSPHATASE"/>
    <property type="match status" value="1"/>
</dbReference>
<evidence type="ECO:0000313" key="3">
    <source>
        <dbReference type="EMBL" id="KRL27547.1"/>
    </source>
</evidence>
<dbReference type="EMBL" id="AZEQ01000001">
    <property type="protein sequence ID" value="KRL27547.1"/>
    <property type="molecule type" value="Genomic_DNA"/>
</dbReference>